<dbReference type="Pfam" id="PF00037">
    <property type="entry name" value="Fer4"/>
    <property type="match status" value="1"/>
</dbReference>
<dbReference type="SUPFAM" id="SSF51971">
    <property type="entry name" value="Nucleotide-binding domain"/>
    <property type="match status" value="1"/>
</dbReference>
<keyword evidence="2" id="KW-0408">Iron</keyword>
<dbReference type="PANTHER" id="PTHR42783:SF3">
    <property type="entry name" value="GLUTAMATE SYNTHASE [NADPH] SMALL CHAIN-RELATED"/>
    <property type="match status" value="1"/>
</dbReference>
<evidence type="ECO:0000313" key="5">
    <source>
        <dbReference type="EMBL" id="PSV49889.1"/>
    </source>
</evidence>
<dbReference type="PRINTS" id="PR00469">
    <property type="entry name" value="PNDRDTASEII"/>
</dbReference>
<dbReference type="InterPro" id="IPR023753">
    <property type="entry name" value="FAD/NAD-binding_dom"/>
</dbReference>
<dbReference type="PROSITE" id="PS51379">
    <property type="entry name" value="4FE4S_FER_2"/>
    <property type="match status" value="1"/>
</dbReference>
<reference evidence="5 6" key="1">
    <citation type="submission" date="2018-03" db="EMBL/GenBank/DDBJ databases">
        <title>Whole genome sequencing of Histamine producing bacteria.</title>
        <authorList>
            <person name="Butler K."/>
        </authorList>
    </citation>
    <scope>NUCLEOTIDE SEQUENCE [LARGE SCALE GENOMIC DNA]</scope>
    <source>
        <strain evidence="5 6">ATCC 19614</strain>
    </source>
</reference>
<dbReference type="PRINTS" id="PR00368">
    <property type="entry name" value="FADPNR"/>
</dbReference>
<evidence type="ECO:0000256" key="3">
    <source>
        <dbReference type="ARBA" id="ARBA00023014"/>
    </source>
</evidence>
<evidence type="ECO:0000259" key="4">
    <source>
        <dbReference type="PROSITE" id="PS51379"/>
    </source>
</evidence>
<keyword evidence="6" id="KW-1185">Reference proteome</keyword>
<dbReference type="NCBIfam" id="NF009410">
    <property type="entry name" value="PRK12771.1"/>
    <property type="match status" value="1"/>
</dbReference>
<dbReference type="InterPro" id="IPR009051">
    <property type="entry name" value="Helical_ferredxn"/>
</dbReference>
<sequence>MSAKQIVRKSDLFNLTGTGPKPAILPVYKDYLPPCNQSCPTGNDIQGFLALVREREFKKAWQKLVINQPMPAIHGRVCYHPCETGCNRVNSDSSVSIQQVERMLGDLALNQNWSYPKITEESGQKVLIIGAGPSGLAAAYHLRLAGHQVEIRDANPIAGGMMNYGIPAYRLPRDILQAEIKMITDMGVKITLNHKVEDVLKEKQDGGFDAVFLAIGAQIGRHLDIPKQDCGPIMEATEFLNLVGNNQPPKLGRRVAVLGGGNTAMDTARVAKRLGAEEAMIIFFSDRNNMTAHEFEAAEAEAEGVKIHWLRNLISVNANDYKVEIMALDENGIAQPTGEYEILHADAMVLAIGQDIESQLLSHVSGVTINSDGTVLVNEHMMTDYEGLFAGGDIVPSSRSVTISTGHGKKAARSIDAWLRGGTYISEEKHQIVTYDMLQLWYQIDSDRSLVHEIDVAERVKDFTEVVQGISQEQAVYEATRCYSCGNCFECDGCYGACPEEGAILKLGKGNRYKFDYDKCTGCQACMNQCPCHAIDMLPVTNTNQKPNNQ</sequence>
<feature type="domain" description="4Fe-4S ferredoxin-type" evidence="4">
    <location>
        <begin position="511"/>
        <end position="540"/>
    </location>
</feature>
<dbReference type="GO" id="GO:0046872">
    <property type="term" value="F:metal ion binding"/>
    <property type="evidence" value="ECO:0007669"/>
    <property type="project" value="UniProtKB-KW"/>
</dbReference>
<evidence type="ECO:0000256" key="1">
    <source>
        <dbReference type="ARBA" id="ARBA00022723"/>
    </source>
</evidence>
<comment type="caution">
    <text evidence="5">The sequence shown here is derived from an EMBL/GenBank/DDBJ whole genome shotgun (WGS) entry which is preliminary data.</text>
</comment>
<name>A0A2T3LEZ8_9GAMM</name>
<organism evidence="5 6">
    <name type="scientific">Photobacterium indicum</name>
    <dbReference type="NCBI Taxonomy" id="81447"/>
    <lineage>
        <taxon>Bacteria</taxon>
        <taxon>Pseudomonadati</taxon>
        <taxon>Pseudomonadota</taxon>
        <taxon>Gammaproteobacteria</taxon>
        <taxon>Vibrionales</taxon>
        <taxon>Vibrionaceae</taxon>
        <taxon>Photobacterium</taxon>
    </lineage>
</organism>
<evidence type="ECO:0000256" key="2">
    <source>
        <dbReference type="ARBA" id="ARBA00023004"/>
    </source>
</evidence>
<dbReference type="InterPro" id="IPR017896">
    <property type="entry name" value="4Fe4S_Fe-S-bd"/>
</dbReference>
<dbReference type="GO" id="GO:0016491">
    <property type="term" value="F:oxidoreductase activity"/>
    <property type="evidence" value="ECO:0007669"/>
    <property type="project" value="InterPro"/>
</dbReference>
<dbReference type="InterPro" id="IPR036188">
    <property type="entry name" value="FAD/NAD-bd_sf"/>
</dbReference>
<dbReference type="Gene3D" id="1.10.1060.10">
    <property type="entry name" value="Alpha-helical ferredoxin"/>
    <property type="match status" value="1"/>
</dbReference>
<dbReference type="Gene3D" id="3.30.70.20">
    <property type="match status" value="1"/>
</dbReference>
<proteinExistence type="predicted"/>
<dbReference type="Proteomes" id="UP000241803">
    <property type="component" value="Unassembled WGS sequence"/>
</dbReference>
<gene>
    <name evidence="5" type="ORF">C9J47_04900</name>
</gene>
<keyword evidence="3" id="KW-0411">Iron-sulfur</keyword>
<accession>A0A2T3LEZ8</accession>
<dbReference type="Gene3D" id="3.50.50.60">
    <property type="entry name" value="FAD/NAD(P)-binding domain"/>
    <property type="match status" value="2"/>
</dbReference>
<dbReference type="RefSeq" id="WP_107252487.1">
    <property type="nucleotide sequence ID" value="NZ_PYOC01000001.1"/>
</dbReference>
<dbReference type="GO" id="GO:0051536">
    <property type="term" value="F:iron-sulfur cluster binding"/>
    <property type="evidence" value="ECO:0007669"/>
    <property type="project" value="UniProtKB-KW"/>
</dbReference>
<evidence type="ECO:0000313" key="6">
    <source>
        <dbReference type="Proteomes" id="UP000241803"/>
    </source>
</evidence>
<dbReference type="InterPro" id="IPR028261">
    <property type="entry name" value="DPD_II"/>
</dbReference>
<dbReference type="EMBL" id="PYOC01000001">
    <property type="protein sequence ID" value="PSV49889.1"/>
    <property type="molecule type" value="Genomic_DNA"/>
</dbReference>
<dbReference type="PROSITE" id="PS00198">
    <property type="entry name" value="4FE4S_FER_1"/>
    <property type="match status" value="1"/>
</dbReference>
<dbReference type="SUPFAM" id="SSF46548">
    <property type="entry name" value="alpha-helical ferredoxin"/>
    <property type="match status" value="2"/>
</dbReference>
<dbReference type="AlphaFoldDB" id="A0A2T3LEZ8"/>
<protein>
    <submittedName>
        <fullName evidence="5">Glutamate synthase</fullName>
    </submittedName>
</protein>
<dbReference type="InterPro" id="IPR017900">
    <property type="entry name" value="4Fe4S_Fe_S_CS"/>
</dbReference>
<keyword evidence="1" id="KW-0479">Metal-binding</keyword>
<dbReference type="PANTHER" id="PTHR42783">
    <property type="entry name" value="GLUTAMATE SYNTHASE [NADPH] SMALL CHAIN"/>
    <property type="match status" value="1"/>
</dbReference>
<dbReference type="Pfam" id="PF14691">
    <property type="entry name" value="Fer4_20"/>
    <property type="match status" value="1"/>
</dbReference>
<dbReference type="Pfam" id="PF07992">
    <property type="entry name" value="Pyr_redox_2"/>
    <property type="match status" value="1"/>
</dbReference>